<evidence type="ECO:0000313" key="1">
    <source>
        <dbReference type="EMBL" id="CDW44807.1"/>
    </source>
</evidence>
<name>A0A0K2V3V7_LEPSM</name>
<sequence length="39" mass="4326">MIPKDLVVDVCVDFLVGLEEVGRYLAAVGRHDTEDHNLS</sequence>
<reference evidence="1" key="1">
    <citation type="submission" date="2014-05" db="EMBL/GenBank/DDBJ databases">
        <authorList>
            <person name="Chronopoulou M."/>
        </authorList>
    </citation>
    <scope>NUCLEOTIDE SEQUENCE</scope>
    <source>
        <tissue evidence="1">Whole organism</tissue>
    </source>
</reference>
<protein>
    <submittedName>
        <fullName evidence="1">Uncharacterized protein</fullName>
    </submittedName>
</protein>
<organism evidence="1">
    <name type="scientific">Lepeophtheirus salmonis</name>
    <name type="common">Salmon louse</name>
    <name type="synonym">Caligus salmonis</name>
    <dbReference type="NCBI Taxonomy" id="72036"/>
    <lineage>
        <taxon>Eukaryota</taxon>
        <taxon>Metazoa</taxon>
        <taxon>Ecdysozoa</taxon>
        <taxon>Arthropoda</taxon>
        <taxon>Crustacea</taxon>
        <taxon>Multicrustacea</taxon>
        <taxon>Hexanauplia</taxon>
        <taxon>Copepoda</taxon>
        <taxon>Siphonostomatoida</taxon>
        <taxon>Caligidae</taxon>
        <taxon>Lepeophtheirus</taxon>
    </lineage>
</organism>
<accession>A0A0K2V3V7</accession>
<dbReference type="AlphaFoldDB" id="A0A0K2V3V7"/>
<proteinExistence type="predicted"/>
<dbReference type="EMBL" id="HACA01027446">
    <property type="protein sequence ID" value="CDW44807.1"/>
    <property type="molecule type" value="Transcribed_RNA"/>
</dbReference>